<evidence type="ECO:0000313" key="4">
    <source>
        <dbReference type="Proteomes" id="UP000326912"/>
    </source>
</evidence>
<gene>
    <name evidence="3" type="ORF">KDW_46400</name>
</gene>
<proteinExistence type="predicted"/>
<keyword evidence="4" id="KW-1185">Reference proteome</keyword>
<dbReference type="SUPFAM" id="SSF51430">
    <property type="entry name" value="NAD(P)-linked oxidoreductase"/>
    <property type="match status" value="1"/>
</dbReference>
<dbReference type="InterPro" id="IPR023210">
    <property type="entry name" value="NADP_OxRdtase_dom"/>
</dbReference>
<dbReference type="RefSeq" id="WP_151758221.1">
    <property type="nucleotide sequence ID" value="NZ_BKZW01000002.1"/>
</dbReference>
<accession>A0A5J4KL88</accession>
<dbReference type="InterPro" id="IPR050523">
    <property type="entry name" value="AKR_Detox_Biosynth"/>
</dbReference>
<dbReference type="Proteomes" id="UP000326912">
    <property type="component" value="Unassembled WGS sequence"/>
</dbReference>
<name>A0A5J4KL88_9CHLR</name>
<sequence length="334" mass="37827">MKFKRLGRTGLKVSEICLGTMTFGNQCDEPTSRAIMDQAVEHGVTFFDTADAYPLGGTLETAGRTEEFIGGWLKGRREQIVLATKFFGKMGSGPNDQGGSRKHIFQAVEDSLRRLQTDYIDLYQMHFPDYETPIDETLRALDDLVHSGKVRYIGCSNYPAWLLTKALWTSDKLGLARFDSVQPRYNILFRHIETELFPLVEDQGLGVISYNPLAGGVLTGRYQSGQNVEQGTRFSLNNAGQIYRDRYWQEPQMRAVEDLKRRCDERNVPIAQVAVAWVLKQSAITSAIVGASKPEQLDQSLPAVKLTLDKELMDACNDIWYQLPRERNKDVAYR</sequence>
<dbReference type="FunFam" id="3.20.20.100:FF:000004">
    <property type="entry name" value="Oxidoreductase, aldo/keto reductase"/>
    <property type="match status" value="1"/>
</dbReference>
<dbReference type="CDD" id="cd19087">
    <property type="entry name" value="AKR_AKR12A1_B1_C1"/>
    <property type="match status" value="1"/>
</dbReference>
<keyword evidence="1" id="KW-0560">Oxidoreductase</keyword>
<dbReference type="AlphaFoldDB" id="A0A5J4KL88"/>
<feature type="domain" description="NADP-dependent oxidoreductase" evidence="2">
    <location>
        <begin position="15"/>
        <end position="320"/>
    </location>
</feature>
<dbReference type="GO" id="GO:0016491">
    <property type="term" value="F:oxidoreductase activity"/>
    <property type="evidence" value="ECO:0007669"/>
    <property type="project" value="UniProtKB-KW"/>
</dbReference>
<evidence type="ECO:0000259" key="2">
    <source>
        <dbReference type="Pfam" id="PF00248"/>
    </source>
</evidence>
<dbReference type="GO" id="GO:0005829">
    <property type="term" value="C:cytosol"/>
    <property type="evidence" value="ECO:0007669"/>
    <property type="project" value="UniProtKB-ARBA"/>
</dbReference>
<comment type="caution">
    <text evidence="3">The sequence shown here is derived from an EMBL/GenBank/DDBJ whole genome shotgun (WGS) entry which is preliminary data.</text>
</comment>
<dbReference type="PANTHER" id="PTHR43364:SF4">
    <property type="entry name" value="NAD(P)-LINKED OXIDOREDUCTASE SUPERFAMILY PROTEIN"/>
    <property type="match status" value="1"/>
</dbReference>
<protein>
    <submittedName>
        <fullName evidence="3">Oxidoreductase</fullName>
    </submittedName>
</protein>
<reference evidence="3 4" key="1">
    <citation type="submission" date="2019-10" db="EMBL/GenBank/DDBJ databases">
        <title>Dictyobacter vulcani sp. nov., within the class Ktedonobacteria, isolated from soil of volcanic Mt. Zao.</title>
        <authorList>
            <person name="Zheng Y."/>
            <person name="Wang C.M."/>
            <person name="Sakai Y."/>
            <person name="Abe K."/>
            <person name="Yokota A."/>
            <person name="Yabe S."/>
        </authorList>
    </citation>
    <scope>NUCLEOTIDE SEQUENCE [LARGE SCALE GENOMIC DNA]</scope>
    <source>
        <strain evidence="3 4">W12</strain>
    </source>
</reference>
<dbReference type="Pfam" id="PF00248">
    <property type="entry name" value="Aldo_ket_red"/>
    <property type="match status" value="1"/>
</dbReference>
<organism evidence="3 4">
    <name type="scientific">Dictyobacter vulcani</name>
    <dbReference type="NCBI Taxonomy" id="2607529"/>
    <lineage>
        <taxon>Bacteria</taxon>
        <taxon>Bacillati</taxon>
        <taxon>Chloroflexota</taxon>
        <taxon>Ktedonobacteria</taxon>
        <taxon>Ktedonobacterales</taxon>
        <taxon>Dictyobacteraceae</taxon>
        <taxon>Dictyobacter</taxon>
    </lineage>
</organism>
<dbReference type="Gene3D" id="3.20.20.100">
    <property type="entry name" value="NADP-dependent oxidoreductase domain"/>
    <property type="match status" value="1"/>
</dbReference>
<dbReference type="InterPro" id="IPR036812">
    <property type="entry name" value="NAD(P)_OxRdtase_dom_sf"/>
</dbReference>
<dbReference type="EMBL" id="BKZW01000002">
    <property type="protein sequence ID" value="GER90478.1"/>
    <property type="molecule type" value="Genomic_DNA"/>
</dbReference>
<dbReference type="PANTHER" id="PTHR43364">
    <property type="entry name" value="NADH-SPECIFIC METHYLGLYOXAL REDUCTASE-RELATED"/>
    <property type="match status" value="1"/>
</dbReference>
<evidence type="ECO:0000313" key="3">
    <source>
        <dbReference type="EMBL" id="GER90478.1"/>
    </source>
</evidence>
<evidence type="ECO:0000256" key="1">
    <source>
        <dbReference type="ARBA" id="ARBA00023002"/>
    </source>
</evidence>